<dbReference type="GO" id="GO:0016887">
    <property type="term" value="F:ATP hydrolysis activity"/>
    <property type="evidence" value="ECO:0007669"/>
    <property type="project" value="InterPro"/>
</dbReference>
<dbReference type="PROSITE" id="PS00211">
    <property type="entry name" value="ABC_TRANSPORTER_1"/>
    <property type="match status" value="1"/>
</dbReference>
<dbReference type="GO" id="GO:0016020">
    <property type="term" value="C:membrane"/>
    <property type="evidence" value="ECO:0007669"/>
    <property type="project" value="UniProtKB-SubCell"/>
</dbReference>
<dbReference type="GO" id="GO:0140359">
    <property type="term" value="F:ABC-type transporter activity"/>
    <property type="evidence" value="ECO:0007669"/>
    <property type="project" value="InterPro"/>
</dbReference>
<evidence type="ECO:0000256" key="5">
    <source>
        <dbReference type="ARBA" id="ARBA00022840"/>
    </source>
</evidence>
<dbReference type="Pfam" id="PF24526">
    <property type="entry name" value="ABCA12_C"/>
    <property type="match status" value="1"/>
</dbReference>
<protein>
    <submittedName>
        <fullName evidence="10">ATP-binding cassette</fullName>
    </submittedName>
</protein>
<accession>A0AAV3QSN5</accession>
<keyword evidence="6 8" id="KW-1133">Transmembrane helix</keyword>
<reference evidence="10 11" key="1">
    <citation type="submission" date="2024-01" db="EMBL/GenBank/DDBJ databases">
        <title>The complete chloroplast genome sequence of Lithospermum erythrorhizon: insights into the phylogenetic relationship among Boraginaceae species and the maternal lineages of purple gromwells.</title>
        <authorList>
            <person name="Okada T."/>
            <person name="Watanabe K."/>
        </authorList>
    </citation>
    <scope>NUCLEOTIDE SEQUENCE [LARGE SCALE GENOMIC DNA]</scope>
</reference>
<keyword evidence="5 10" id="KW-0067">ATP-binding</keyword>
<evidence type="ECO:0000256" key="2">
    <source>
        <dbReference type="ARBA" id="ARBA00008526"/>
    </source>
</evidence>
<evidence type="ECO:0000313" key="11">
    <source>
        <dbReference type="Proteomes" id="UP001454036"/>
    </source>
</evidence>
<dbReference type="GO" id="GO:0005524">
    <property type="term" value="F:ATP binding"/>
    <property type="evidence" value="ECO:0007669"/>
    <property type="project" value="UniProtKB-KW"/>
</dbReference>
<keyword evidence="7 8" id="KW-0472">Membrane</keyword>
<dbReference type="PANTHER" id="PTHR19229:SF211">
    <property type="entry name" value="ABC TRANSPORTER A FAMILY MEMBER 7-LIKE ISOFORM X1"/>
    <property type="match status" value="1"/>
</dbReference>
<feature type="transmembrane region" description="Helical" evidence="8">
    <location>
        <begin position="421"/>
        <end position="438"/>
    </location>
</feature>
<evidence type="ECO:0000256" key="3">
    <source>
        <dbReference type="ARBA" id="ARBA00022692"/>
    </source>
</evidence>
<dbReference type="GO" id="GO:0005319">
    <property type="term" value="F:lipid transporter activity"/>
    <property type="evidence" value="ECO:0007669"/>
    <property type="project" value="TreeGrafter"/>
</dbReference>
<feature type="transmembrane region" description="Helical" evidence="8">
    <location>
        <begin position="309"/>
        <end position="332"/>
    </location>
</feature>
<comment type="subcellular location">
    <subcellularLocation>
        <location evidence="1">Membrane</location>
        <topology evidence="1">Multi-pass membrane protein</topology>
    </subcellularLocation>
</comment>
<feature type="transmembrane region" description="Helical" evidence="8">
    <location>
        <begin position="29"/>
        <end position="47"/>
    </location>
</feature>
<proteinExistence type="inferred from homology"/>
<evidence type="ECO:0000259" key="9">
    <source>
        <dbReference type="PROSITE" id="PS50893"/>
    </source>
</evidence>
<dbReference type="InterPro" id="IPR003593">
    <property type="entry name" value="AAA+_ATPase"/>
</dbReference>
<dbReference type="PROSITE" id="PS50893">
    <property type="entry name" value="ABC_TRANSPORTER_2"/>
    <property type="match status" value="1"/>
</dbReference>
<dbReference type="InterPro" id="IPR003439">
    <property type="entry name" value="ABC_transporter-like_ATP-bd"/>
</dbReference>
<dbReference type="Gene3D" id="3.40.50.300">
    <property type="entry name" value="P-loop containing nucleotide triphosphate hydrolases"/>
    <property type="match status" value="1"/>
</dbReference>
<dbReference type="InterPro" id="IPR026082">
    <property type="entry name" value="ABCA"/>
</dbReference>
<dbReference type="AlphaFoldDB" id="A0AAV3QSN5"/>
<dbReference type="SUPFAM" id="SSF52540">
    <property type="entry name" value="P-loop containing nucleoside triphosphate hydrolases"/>
    <property type="match status" value="1"/>
</dbReference>
<evidence type="ECO:0000256" key="4">
    <source>
        <dbReference type="ARBA" id="ARBA00022741"/>
    </source>
</evidence>
<dbReference type="PANTHER" id="PTHR19229">
    <property type="entry name" value="ATP-BINDING CASSETTE TRANSPORTER SUBFAMILY A ABCA"/>
    <property type="match status" value="1"/>
</dbReference>
<dbReference type="CDD" id="cd03263">
    <property type="entry name" value="ABC_subfamily_A"/>
    <property type="match status" value="1"/>
</dbReference>
<feature type="domain" description="ABC transporter" evidence="9">
    <location>
        <begin position="588"/>
        <end position="825"/>
    </location>
</feature>
<keyword evidence="3 8" id="KW-0812">Transmembrane</keyword>
<evidence type="ECO:0000256" key="1">
    <source>
        <dbReference type="ARBA" id="ARBA00004141"/>
    </source>
</evidence>
<dbReference type="InterPro" id="IPR027417">
    <property type="entry name" value="P-loop_NTPase"/>
</dbReference>
<evidence type="ECO:0000256" key="6">
    <source>
        <dbReference type="ARBA" id="ARBA00022989"/>
    </source>
</evidence>
<evidence type="ECO:0000256" key="7">
    <source>
        <dbReference type="ARBA" id="ARBA00023136"/>
    </source>
</evidence>
<dbReference type="Pfam" id="PF00005">
    <property type="entry name" value="ABC_tran"/>
    <property type="match status" value="1"/>
</dbReference>
<keyword evidence="4" id="KW-0547">Nucleotide-binding</keyword>
<sequence length="903" mass="100486">MASFLNQANALFRKSLTYHKRHLRSNLRIILFPAFVFVLLGVIQHYVNKGNKEESKSQGSLIKEPEWPPLMQVPLPQFRAVETNDLPDPSCRATGSCPASVLITGTNSNLALSVGANLFPKFPTSRANFNPSTMVSYVFGTTDQLSDTLISDYGFDSYGSNVGLYLIQPECQVNSSYSFTSPDARVGVNVTVGCVQGLHLWRNSSSDIDDELLQGYHNGNNKGSINEIMAAFDILDSNSKNFKVNIWYNATSKYGGEDRPTLLRIPRAENMVSNAYIQSLVGAATKMTLEFVGEMPNYRNGGASDPLSYIIPLFFTWMILLLFPVIWSSLVYEKQQKLRIMMKMHGLGDSAYWMISYLYFLIISTVYMIIFFGVGYLIGLPFFRLNSYSVQWVFYLVYINLQISMAFLLSAFFSDVKTTTVVAYIMVFGTGLLGQGLFKNFIDDTKFSGTVLIVMELYPGFSLFRGLDELAQFGRKASELGSRGIGWDNLSDRNSGVKEVLIIMLVEWLVFVVASVYLDKVIVSMKSVGWNPLFFLKTSKKKAMLASEKPDPKIQESEVHVEMDKDDVAEEKMRVEHLLAESNASYPIICNNLTKVYPGKDGNPAKVAVEGLTLALPRGECFGMLGPNGAGKTSFISMMTGLTKPTSGTASVEGLDLLTQMDKIYTSMGVCPQHDIHWDTLSGREHLLFYGRLKNLGGAALHRDVEDLLKQVNLFDGGVADKLAGKYSGGMKRRLSVAISLIGNPKIIYMDEPSTGLDPASRNMLWGVIKQAKKERAIILTTHSMEEAEHICDRIGIFVNGSFRCLGNPEELKGRYGETYVFTMTTSPGLEMEVEKLVKDLSPNAKKVYHLSGTQKFELPKGEVKKISYVFRAVKLAKERIPIQAWGIADTSLEEVFIKVAGK</sequence>
<dbReference type="Pfam" id="PF12698">
    <property type="entry name" value="ABC2_membrane_3"/>
    <property type="match status" value="1"/>
</dbReference>
<name>A0AAV3QSN5_LITER</name>
<comment type="caution">
    <text evidence="10">The sequence shown here is derived from an EMBL/GenBank/DDBJ whole genome shotgun (WGS) entry which is preliminary data.</text>
</comment>
<dbReference type="FunFam" id="3.40.50.300:FF:000633">
    <property type="entry name" value="ABC transporter A family member 7"/>
    <property type="match status" value="1"/>
</dbReference>
<dbReference type="InterPro" id="IPR013525">
    <property type="entry name" value="ABC2_TM"/>
</dbReference>
<dbReference type="SMART" id="SM00382">
    <property type="entry name" value="AAA"/>
    <property type="match status" value="1"/>
</dbReference>
<organism evidence="10 11">
    <name type="scientific">Lithospermum erythrorhizon</name>
    <name type="common">Purple gromwell</name>
    <name type="synonym">Lithospermum officinale var. erythrorhizon</name>
    <dbReference type="NCBI Taxonomy" id="34254"/>
    <lineage>
        <taxon>Eukaryota</taxon>
        <taxon>Viridiplantae</taxon>
        <taxon>Streptophyta</taxon>
        <taxon>Embryophyta</taxon>
        <taxon>Tracheophyta</taxon>
        <taxon>Spermatophyta</taxon>
        <taxon>Magnoliopsida</taxon>
        <taxon>eudicotyledons</taxon>
        <taxon>Gunneridae</taxon>
        <taxon>Pentapetalae</taxon>
        <taxon>asterids</taxon>
        <taxon>lamiids</taxon>
        <taxon>Boraginales</taxon>
        <taxon>Boraginaceae</taxon>
        <taxon>Boraginoideae</taxon>
        <taxon>Lithospermeae</taxon>
        <taxon>Lithospermum</taxon>
    </lineage>
</organism>
<evidence type="ECO:0000313" key="10">
    <source>
        <dbReference type="EMBL" id="GAA0166734.1"/>
    </source>
</evidence>
<keyword evidence="11" id="KW-1185">Reference proteome</keyword>
<dbReference type="EMBL" id="BAABME010005838">
    <property type="protein sequence ID" value="GAA0166734.1"/>
    <property type="molecule type" value="Genomic_DNA"/>
</dbReference>
<feature type="transmembrane region" description="Helical" evidence="8">
    <location>
        <begin position="392"/>
        <end position="414"/>
    </location>
</feature>
<gene>
    <name evidence="10" type="ORF">LIER_21824</name>
</gene>
<evidence type="ECO:0000256" key="8">
    <source>
        <dbReference type="SAM" id="Phobius"/>
    </source>
</evidence>
<comment type="similarity">
    <text evidence="2">Belongs to the ABC transporter superfamily. ABCA family. CPR flippase (TC 3.A.1.211) subfamily.</text>
</comment>
<feature type="transmembrane region" description="Helical" evidence="8">
    <location>
        <begin position="352"/>
        <end position="380"/>
    </location>
</feature>
<dbReference type="Proteomes" id="UP001454036">
    <property type="component" value="Unassembled WGS sequence"/>
</dbReference>
<dbReference type="InterPro" id="IPR017871">
    <property type="entry name" value="ABC_transporter-like_CS"/>
</dbReference>